<feature type="transmembrane region" description="Helical" evidence="2">
    <location>
        <begin position="304"/>
        <end position="330"/>
    </location>
</feature>
<protein>
    <recommendedName>
        <fullName evidence="3">Nose resistant-to-fluoxetine protein N-terminal domain-containing protein</fullName>
    </recommendedName>
</protein>
<feature type="transmembrane region" description="Helical" evidence="2">
    <location>
        <begin position="482"/>
        <end position="507"/>
    </location>
</feature>
<feature type="transmembrane region" description="Helical" evidence="2">
    <location>
        <begin position="560"/>
        <end position="579"/>
    </location>
</feature>
<keyword evidence="2" id="KW-0812">Transmembrane</keyword>
<keyword evidence="2" id="KW-1133">Transmembrane helix</keyword>
<dbReference type="EMBL" id="JAWJWE010000037">
    <property type="protein sequence ID" value="KAK6625958.1"/>
    <property type="molecule type" value="Genomic_DNA"/>
</dbReference>
<evidence type="ECO:0000259" key="3">
    <source>
        <dbReference type="SMART" id="SM00703"/>
    </source>
</evidence>
<reference evidence="4 5" key="1">
    <citation type="submission" date="2023-10" db="EMBL/GenBank/DDBJ databases">
        <title>Genomes of two closely related lineages of the louse Polyplax serrata with different host specificities.</title>
        <authorList>
            <person name="Martinu J."/>
            <person name="Tarabai H."/>
            <person name="Stefka J."/>
            <person name="Hypsa V."/>
        </authorList>
    </citation>
    <scope>NUCLEOTIDE SEQUENCE [LARGE SCALE GENOMIC DNA]</scope>
    <source>
        <strain evidence="4">HR10_N</strain>
    </source>
</reference>
<feature type="transmembrane region" description="Helical" evidence="2">
    <location>
        <begin position="162"/>
        <end position="184"/>
    </location>
</feature>
<dbReference type="InterPro" id="IPR006621">
    <property type="entry name" value="Nose-resist-to-fluoxetine_N"/>
</dbReference>
<accession>A0AAN8S215</accession>
<feature type="transmembrane region" description="Helical" evidence="2">
    <location>
        <begin position="519"/>
        <end position="539"/>
    </location>
</feature>
<evidence type="ECO:0000256" key="2">
    <source>
        <dbReference type="SAM" id="Phobius"/>
    </source>
</evidence>
<dbReference type="PANTHER" id="PTHR11161:SF71">
    <property type="entry name" value="NOSE RESISTANT-TO-FLUOXETINE PROTEIN N-TERMINAL DOMAIN-CONTAINING PROTEIN"/>
    <property type="match status" value="1"/>
</dbReference>
<feature type="domain" description="Nose resistant-to-fluoxetine protein N-terminal" evidence="3">
    <location>
        <begin position="1"/>
        <end position="151"/>
    </location>
</feature>
<gene>
    <name evidence="4" type="ORF">RUM43_006257</name>
</gene>
<feature type="transmembrane region" description="Helical" evidence="2">
    <location>
        <begin position="599"/>
        <end position="619"/>
    </location>
</feature>
<feature type="transmembrane region" description="Helical" evidence="2">
    <location>
        <begin position="227"/>
        <end position="248"/>
    </location>
</feature>
<name>A0AAN8S215_POLSC</name>
<evidence type="ECO:0000313" key="4">
    <source>
        <dbReference type="EMBL" id="KAK6625958.1"/>
    </source>
</evidence>
<feature type="transmembrane region" description="Helical" evidence="2">
    <location>
        <begin position="402"/>
        <end position="422"/>
    </location>
</feature>
<sequence>MSPFVIQKLEFGMLTKMFDASTKIPEGILYGSSHNLGNFDECINVAVNVPGEINSEPDVLKGQYCLAKVYLSGIENQKEKEESYSPHSAWGTLKVPTSRREFRKDVIYWTFCIPSACTNEDIEEFLNIVGDALGVRGLQLKFEVPRDMCQVKRELELDGYDIALAIVVAGFVVIITISTAYDLIVVQRSPNEYKTFKTNILICFSAYTNFVKLSAYTPSIYNLDSIFGIKAITMILILMGHASAFIFGGPSMNSNFKEEAVLKIENGILLNNPLLVDTFLMIGAFLLCRLLLVELEKRKFVNPLIVYLARIIRLTPAYAVVIAIYCTWFYKFDSGPMWESRIGLERDRCRKSWWANVLYVNNYVSNEYLCMFQSWYLAVDTQFFFLAPGIIYPLYKWPLVGEIILFGATLVSIIIPFVVTFVNHLDPVLMMYASEITDLAANPMYRTTYIKTHMRGMSYTIGLFLGYIIHKIQSSGYKVPKKILWCGWIIGTFFAISSMFTVSVFYYRPYDPFESAFYAALHRVGWCIGIAWVIFACITHNAGKLNKFLSLRLWVPISRLSYCAYLVNGLVELHTIGTLRHTRYLTNIEMAKETMSHIMLTYALALLFSILFEAPILSIESILLKKATHTTSKPMGSSTVSVESQSSVETTTSNSIA</sequence>
<dbReference type="Proteomes" id="UP001372834">
    <property type="component" value="Unassembled WGS sequence"/>
</dbReference>
<proteinExistence type="predicted"/>
<dbReference type="AlphaFoldDB" id="A0AAN8S215"/>
<dbReference type="InterPro" id="IPR002656">
    <property type="entry name" value="Acyl_transf_3_dom"/>
</dbReference>
<feature type="transmembrane region" description="Helical" evidence="2">
    <location>
        <begin position="268"/>
        <end position="292"/>
    </location>
</feature>
<feature type="compositionally biased region" description="Low complexity" evidence="1">
    <location>
        <begin position="637"/>
        <end position="657"/>
    </location>
</feature>
<comment type="caution">
    <text evidence="4">The sequence shown here is derived from an EMBL/GenBank/DDBJ whole genome shotgun (WGS) entry which is preliminary data.</text>
</comment>
<feature type="region of interest" description="Disordered" evidence="1">
    <location>
        <begin position="631"/>
        <end position="657"/>
    </location>
</feature>
<keyword evidence="2" id="KW-0472">Membrane</keyword>
<dbReference type="SMART" id="SM00703">
    <property type="entry name" value="NRF"/>
    <property type="match status" value="1"/>
</dbReference>
<dbReference type="Pfam" id="PF20146">
    <property type="entry name" value="NRF"/>
    <property type="match status" value="1"/>
</dbReference>
<evidence type="ECO:0000313" key="5">
    <source>
        <dbReference type="Proteomes" id="UP001372834"/>
    </source>
</evidence>
<dbReference type="Pfam" id="PF01757">
    <property type="entry name" value="Acyl_transf_3"/>
    <property type="match status" value="1"/>
</dbReference>
<organism evidence="4 5">
    <name type="scientific">Polyplax serrata</name>
    <name type="common">Common mouse louse</name>
    <dbReference type="NCBI Taxonomy" id="468196"/>
    <lineage>
        <taxon>Eukaryota</taxon>
        <taxon>Metazoa</taxon>
        <taxon>Ecdysozoa</taxon>
        <taxon>Arthropoda</taxon>
        <taxon>Hexapoda</taxon>
        <taxon>Insecta</taxon>
        <taxon>Pterygota</taxon>
        <taxon>Neoptera</taxon>
        <taxon>Paraneoptera</taxon>
        <taxon>Psocodea</taxon>
        <taxon>Troctomorpha</taxon>
        <taxon>Phthiraptera</taxon>
        <taxon>Anoplura</taxon>
        <taxon>Polyplacidae</taxon>
        <taxon>Polyplax</taxon>
    </lineage>
</organism>
<feature type="transmembrane region" description="Helical" evidence="2">
    <location>
        <begin position="375"/>
        <end position="395"/>
    </location>
</feature>
<dbReference type="InterPro" id="IPR052728">
    <property type="entry name" value="O2_lipid_transport_reg"/>
</dbReference>
<feature type="transmembrane region" description="Helical" evidence="2">
    <location>
        <begin position="452"/>
        <end position="470"/>
    </location>
</feature>
<dbReference type="PANTHER" id="PTHR11161">
    <property type="entry name" value="O-ACYLTRANSFERASE"/>
    <property type="match status" value="1"/>
</dbReference>
<evidence type="ECO:0000256" key="1">
    <source>
        <dbReference type="SAM" id="MobiDB-lite"/>
    </source>
</evidence>
<dbReference type="GO" id="GO:0016747">
    <property type="term" value="F:acyltransferase activity, transferring groups other than amino-acyl groups"/>
    <property type="evidence" value="ECO:0007669"/>
    <property type="project" value="InterPro"/>
</dbReference>